<dbReference type="GO" id="GO:0015074">
    <property type="term" value="P:DNA integration"/>
    <property type="evidence" value="ECO:0007669"/>
    <property type="project" value="InterPro"/>
</dbReference>
<dbReference type="SUPFAM" id="SSF53098">
    <property type="entry name" value="Ribonuclease H-like"/>
    <property type="match status" value="1"/>
</dbReference>
<dbReference type="AlphaFoldDB" id="A0AA88KZL4"/>
<keyword evidence="3" id="KW-1185">Reference proteome</keyword>
<dbReference type="Gene3D" id="3.30.420.10">
    <property type="entry name" value="Ribonuclease H-like superfamily/Ribonuclease H"/>
    <property type="match status" value="1"/>
</dbReference>
<dbReference type="Proteomes" id="UP001187531">
    <property type="component" value="Unassembled WGS sequence"/>
</dbReference>
<evidence type="ECO:0000313" key="3">
    <source>
        <dbReference type="Proteomes" id="UP001187531"/>
    </source>
</evidence>
<dbReference type="PROSITE" id="PS50994">
    <property type="entry name" value="INTEGRASE"/>
    <property type="match status" value="1"/>
</dbReference>
<dbReference type="InterPro" id="IPR012337">
    <property type="entry name" value="RNaseH-like_sf"/>
</dbReference>
<dbReference type="InterPro" id="IPR001584">
    <property type="entry name" value="Integrase_cat-core"/>
</dbReference>
<evidence type="ECO:0000313" key="2">
    <source>
        <dbReference type="EMBL" id="KAK2702135.1"/>
    </source>
</evidence>
<sequence length="161" mass="17981">MSSMGAIWEKQKPSVESREICIFQTFIKRSRIYSQLRRLRKSQITVNSTTSRTGELPAGVGDLISIDIWGSGGGLPVSAKGNRCVLIIVDHFNSSLYACLVSHEKESTIAKTQVTHLFLEHGIFPKPILTDNGPCFPAKLLDEVNSYLKIKRWYTSAYMGT</sequence>
<evidence type="ECO:0000259" key="1">
    <source>
        <dbReference type="PROSITE" id="PS50994"/>
    </source>
</evidence>
<feature type="domain" description="Integrase catalytic" evidence="1">
    <location>
        <begin position="53"/>
        <end position="161"/>
    </location>
</feature>
<proteinExistence type="predicted"/>
<gene>
    <name evidence="2" type="ORF">QYM36_019265</name>
</gene>
<name>A0AA88KZL4_ARTSF</name>
<comment type="caution">
    <text evidence="2">The sequence shown here is derived from an EMBL/GenBank/DDBJ whole genome shotgun (WGS) entry which is preliminary data.</text>
</comment>
<organism evidence="2 3">
    <name type="scientific">Artemia franciscana</name>
    <name type="common">Brine shrimp</name>
    <name type="synonym">Artemia sanfranciscana</name>
    <dbReference type="NCBI Taxonomy" id="6661"/>
    <lineage>
        <taxon>Eukaryota</taxon>
        <taxon>Metazoa</taxon>
        <taxon>Ecdysozoa</taxon>
        <taxon>Arthropoda</taxon>
        <taxon>Crustacea</taxon>
        <taxon>Branchiopoda</taxon>
        <taxon>Anostraca</taxon>
        <taxon>Artemiidae</taxon>
        <taxon>Artemia</taxon>
    </lineage>
</organism>
<dbReference type="EMBL" id="JAVRJZ010000797">
    <property type="protein sequence ID" value="KAK2702135.1"/>
    <property type="molecule type" value="Genomic_DNA"/>
</dbReference>
<reference evidence="2" key="1">
    <citation type="submission" date="2023-07" db="EMBL/GenBank/DDBJ databases">
        <title>Chromosome-level genome assembly of Artemia franciscana.</title>
        <authorList>
            <person name="Jo E."/>
        </authorList>
    </citation>
    <scope>NUCLEOTIDE SEQUENCE</scope>
    <source>
        <tissue evidence="2">Whole body</tissue>
    </source>
</reference>
<dbReference type="GO" id="GO:0003676">
    <property type="term" value="F:nucleic acid binding"/>
    <property type="evidence" value="ECO:0007669"/>
    <property type="project" value="InterPro"/>
</dbReference>
<dbReference type="InterPro" id="IPR036397">
    <property type="entry name" value="RNaseH_sf"/>
</dbReference>
<accession>A0AA88KZL4</accession>
<protein>
    <recommendedName>
        <fullName evidence="1">Integrase catalytic domain-containing protein</fullName>
    </recommendedName>
</protein>